<dbReference type="GeneID" id="17358440"/>
<dbReference type="Pfam" id="PF21743">
    <property type="entry name" value="PTM_DIR17_Tudor"/>
    <property type="match status" value="1"/>
</dbReference>
<dbReference type="Gene3D" id="3.30.1330.40">
    <property type="entry name" value="RutC-like"/>
    <property type="match status" value="1"/>
</dbReference>
<dbReference type="KEGG" id="cvr:CHLNCDRAFT_138094"/>
<dbReference type="Pfam" id="PF01042">
    <property type="entry name" value="Ribonuc_L-PSP"/>
    <property type="match status" value="1"/>
</dbReference>
<dbReference type="InterPro" id="IPR035959">
    <property type="entry name" value="RutC-like_sf"/>
</dbReference>
<dbReference type="InterPro" id="IPR047365">
    <property type="entry name" value="Tudor_AtPTM-like"/>
</dbReference>
<keyword evidence="4" id="KW-1185">Reference proteome</keyword>
<dbReference type="OrthoDB" id="168165at2759"/>
<organism evidence="4">
    <name type="scientific">Chlorella variabilis</name>
    <name type="common">Green alga</name>
    <dbReference type="NCBI Taxonomy" id="554065"/>
    <lineage>
        <taxon>Eukaryota</taxon>
        <taxon>Viridiplantae</taxon>
        <taxon>Chlorophyta</taxon>
        <taxon>core chlorophytes</taxon>
        <taxon>Trebouxiophyceae</taxon>
        <taxon>Chlorellales</taxon>
        <taxon>Chlorellaceae</taxon>
        <taxon>Chlorella clade</taxon>
        <taxon>Chlorella</taxon>
    </lineage>
</organism>
<dbReference type="EMBL" id="GL433836">
    <property type="protein sequence ID" value="EFN59482.1"/>
    <property type="molecule type" value="Genomic_DNA"/>
</dbReference>
<reference evidence="3 4" key="1">
    <citation type="journal article" date="2010" name="Plant Cell">
        <title>The Chlorella variabilis NC64A genome reveals adaptation to photosymbiosis, coevolution with viruses, and cryptic sex.</title>
        <authorList>
            <person name="Blanc G."/>
            <person name="Duncan G."/>
            <person name="Agarkova I."/>
            <person name="Borodovsky M."/>
            <person name="Gurnon J."/>
            <person name="Kuo A."/>
            <person name="Lindquist E."/>
            <person name="Lucas S."/>
            <person name="Pangilinan J."/>
            <person name="Polle J."/>
            <person name="Salamov A."/>
            <person name="Terry A."/>
            <person name="Yamada T."/>
            <person name="Dunigan D.D."/>
            <person name="Grigoriev I.V."/>
            <person name="Claverie J.M."/>
            <person name="Van Etten J.L."/>
        </authorList>
    </citation>
    <scope>NUCLEOTIDE SEQUENCE [LARGE SCALE GENOMIC DNA]</scope>
    <source>
        <strain evidence="3 4">NC64A</strain>
    </source>
</reference>
<dbReference type="AlphaFoldDB" id="E1Z589"/>
<evidence type="ECO:0000259" key="2">
    <source>
        <dbReference type="Pfam" id="PF21743"/>
    </source>
</evidence>
<dbReference type="InterPro" id="IPR006175">
    <property type="entry name" value="YjgF/YER057c/UK114"/>
</dbReference>
<evidence type="ECO:0000313" key="4">
    <source>
        <dbReference type="Proteomes" id="UP000008141"/>
    </source>
</evidence>
<gene>
    <name evidence="3" type="ORF">CHLNCDRAFT_138094</name>
</gene>
<feature type="domain" description="PTM/DIR17-like Tudor" evidence="2">
    <location>
        <begin position="6"/>
        <end position="58"/>
    </location>
</feature>
<dbReference type="STRING" id="554065.E1Z589"/>
<feature type="region of interest" description="Disordered" evidence="1">
    <location>
        <begin position="65"/>
        <end position="110"/>
    </location>
</feature>
<dbReference type="InParanoid" id="E1Z589"/>
<accession>E1Z589</accession>
<evidence type="ECO:0000256" key="1">
    <source>
        <dbReference type="SAM" id="MobiDB-lite"/>
    </source>
</evidence>
<name>E1Z589_CHLVA</name>
<proteinExistence type="predicted"/>
<evidence type="ECO:0000313" key="3">
    <source>
        <dbReference type="EMBL" id="EFN59482.1"/>
    </source>
</evidence>
<protein>
    <recommendedName>
        <fullName evidence="2">PTM/DIR17-like Tudor domain-containing protein</fullName>
    </recommendedName>
</protein>
<dbReference type="SUPFAM" id="SSF55298">
    <property type="entry name" value="YjgF-like"/>
    <property type="match status" value="1"/>
</dbReference>
<sequence length="280" mass="29876">MSEYVGRTVAKTFPGYGKKKFKGSVTSVKHVDGVPLFEIHYEDGDQEELELFELKRVLMPESKAGAKRKAAEPDTAVEEPAAAVHEEAGRSGGSAGTSKDKAKAAAARSLQTELPANSVDEAQLRGVVEEVAARSTAMEVDVVRHPLTTDQAADEPKCSRAVTCGSICYISAILPSGGKVVAEDAQEEAVSKEYKAQSEDVLDQLDAALQDVGSSRDHLVSLTVLLKDIVAGREPFAATWKGWCSRLALPALTVQESYLGTEEMLVAVSAIAAVPKQQYV</sequence>
<dbReference type="Proteomes" id="UP000008141">
    <property type="component" value="Unassembled WGS sequence"/>
</dbReference>
<dbReference type="RefSeq" id="XP_005851584.1">
    <property type="nucleotide sequence ID" value="XM_005851522.1"/>
</dbReference>